<comment type="cofactor">
    <cofactor evidence="1">
        <name>FAD</name>
        <dbReference type="ChEBI" id="CHEBI:57692"/>
    </cofactor>
</comment>
<evidence type="ECO:0000256" key="3">
    <source>
        <dbReference type="ARBA" id="ARBA00022630"/>
    </source>
</evidence>
<evidence type="ECO:0008006" key="9">
    <source>
        <dbReference type="Google" id="ProtNLM"/>
    </source>
</evidence>
<evidence type="ECO:0000259" key="7">
    <source>
        <dbReference type="Pfam" id="PF02770"/>
    </source>
</evidence>
<keyword evidence="4" id="KW-0274">FAD</keyword>
<comment type="caution">
    <text evidence="8">The sequence shown here is derived from an EMBL/GenBank/DDBJ whole genome shotgun (WGS) entry which is preliminary data.</text>
</comment>
<dbReference type="PANTHER" id="PTHR43884:SF12">
    <property type="entry name" value="ISOVALERYL-COA DEHYDROGENASE, MITOCHONDRIAL-RELATED"/>
    <property type="match status" value="1"/>
</dbReference>
<dbReference type="InterPro" id="IPR009100">
    <property type="entry name" value="AcylCoA_DH/oxidase_NM_dom_sf"/>
</dbReference>
<proteinExistence type="inferred from homology"/>
<dbReference type="EMBL" id="BARU01018566">
    <property type="protein sequence ID" value="GAH57994.1"/>
    <property type="molecule type" value="Genomic_DNA"/>
</dbReference>
<feature type="domain" description="Acyl-CoA dehydrogenase/oxidase C-terminal" evidence="6">
    <location>
        <begin position="95"/>
        <end position="241"/>
    </location>
</feature>
<dbReference type="InterPro" id="IPR006089">
    <property type="entry name" value="Acyl-CoA_DH_CS"/>
</dbReference>
<feature type="domain" description="Acyl-CoA oxidase/dehydrogenase middle" evidence="7">
    <location>
        <begin position="2"/>
        <end position="81"/>
    </location>
</feature>
<dbReference type="GO" id="GO:0003995">
    <property type="term" value="F:acyl-CoA dehydrogenase activity"/>
    <property type="evidence" value="ECO:0007669"/>
    <property type="project" value="InterPro"/>
</dbReference>
<evidence type="ECO:0000256" key="1">
    <source>
        <dbReference type="ARBA" id="ARBA00001974"/>
    </source>
</evidence>
<dbReference type="Pfam" id="PF02770">
    <property type="entry name" value="Acyl-CoA_dh_M"/>
    <property type="match status" value="1"/>
</dbReference>
<dbReference type="InterPro" id="IPR036250">
    <property type="entry name" value="AcylCo_DH-like_C"/>
</dbReference>
<dbReference type="Gene3D" id="1.20.140.10">
    <property type="entry name" value="Butyryl-CoA Dehydrogenase, subunit A, domain 3"/>
    <property type="match status" value="1"/>
</dbReference>
<reference evidence="8" key="1">
    <citation type="journal article" date="2014" name="Front. Microbiol.">
        <title>High frequency of phylogenetically diverse reductive dehalogenase-homologous genes in deep subseafloor sedimentary metagenomes.</title>
        <authorList>
            <person name="Kawai M."/>
            <person name="Futagami T."/>
            <person name="Toyoda A."/>
            <person name="Takaki Y."/>
            <person name="Nishi S."/>
            <person name="Hori S."/>
            <person name="Arai W."/>
            <person name="Tsubouchi T."/>
            <person name="Morono Y."/>
            <person name="Uchiyama I."/>
            <person name="Ito T."/>
            <person name="Fujiyama A."/>
            <person name="Inagaki F."/>
            <person name="Takami H."/>
        </authorList>
    </citation>
    <scope>NUCLEOTIDE SEQUENCE</scope>
    <source>
        <strain evidence="8">Expedition CK06-06</strain>
    </source>
</reference>
<organism evidence="8">
    <name type="scientific">marine sediment metagenome</name>
    <dbReference type="NCBI Taxonomy" id="412755"/>
    <lineage>
        <taxon>unclassified sequences</taxon>
        <taxon>metagenomes</taxon>
        <taxon>ecological metagenomes</taxon>
    </lineage>
</organism>
<name>X1HW12_9ZZZZ</name>
<dbReference type="SUPFAM" id="SSF47203">
    <property type="entry name" value="Acyl-CoA dehydrogenase C-terminal domain-like"/>
    <property type="match status" value="1"/>
</dbReference>
<gene>
    <name evidence="8" type="ORF">S03H2_30677</name>
</gene>
<dbReference type="AlphaFoldDB" id="X1HW12"/>
<evidence type="ECO:0000256" key="2">
    <source>
        <dbReference type="ARBA" id="ARBA00009347"/>
    </source>
</evidence>
<dbReference type="PANTHER" id="PTHR43884">
    <property type="entry name" value="ACYL-COA DEHYDROGENASE"/>
    <property type="match status" value="1"/>
</dbReference>
<dbReference type="SUPFAM" id="SSF56645">
    <property type="entry name" value="Acyl-CoA dehydrogenase NM domain-like"/>
    <property type="match status" value="1"/>
</dbReference>
<evidence type="ECO:0000313" key="8">
    <source>
        <dbReference type="EMBL" id="GAH57994.1"/>
    </source>
</evidence>
<keyword evidence="3" id="KW-0285">Flavoprotein</keyword>
<dbReference type="InterPro" id="IPR006091">
    <property type="entry name" value="Acyl-CoA_Oxase/DH_mid-dom"/>
</dbReference>
<accession>X1HW12</accession>
<dbReference type="Pfam" id="PF00441">
    <property type="entry name" value="Acyl-CoA_dh_1"/>
    <property type="match status" value="1"/>
</dbReference>
<dbReference type="InterPro" id="IPR046373">
    <property type="entry name" value="Acyl-CoA_Oxase/DH_mid-dom_sf"/>
</dbReference>
<sequence length="246" mass="26982">MKTTAKKVGSEYVINGSKCFISNAGIANLYVVFANSNPDKGMRGISAFIVPRETPGLTIGKVEDKMGHRASNTTELFFEDVKVPEENLLGKEGIGFVIAMKTLDKTRAPVGAAGVGVARAALQYAIDYAKTRIQFGKPIALYQHIGFKIAQMAMEINAARHLVWHAAWLLDQGKPCGKESAMAKAYGSDVAMRVTTESLQILGGYGYMKDYPMEKLMRDAKLLQIYEGTNEIQRMIISREVIGPIK</sequence>
<dbReference type="FunFam" id="1.20.140.10:FF:000004">
    <property type="entry name" value="Acyl-CoA dehydrogenase FadE25"/>
    <property type="match status" value="1"/>
</dbReference>
<evidence type="ECO:0000256" key="4">
    <source>
        <dbReference type="ARBA" id="ARBA00022827"/>
    </source>
</evidence>
<dbReference type="PROSITE" id="PS00073">
    <property type="entry name" value="ACYL_COA_DH_2"/>
    <property type="match status" value="1"/>
</dbReference>
<evidence type="ECO:0000256" key="5">
    <source>
        <dbReference type="ARBA" id="ARBA00023002"/>
    </source>
</evidence>
<evidence type="ECO:0000259" key="6">
    <source>
        <dbReference type="Pfam" id="PF00441"/>
    </source>
</evidence>
<dbReference type="InterPro" id="IPR009075">
    <property type="entry name" value="AcylCo_DH/oxidase_C"/>
</dbReference>
<comment type="similarity">
    <text evidence="2">Belongs to the acyl-CoA dehydrogenase family.</text>
</comment>
<dbReference type="FunFam" id="2.40.110.10:FF:000001">
    <property type="entry name" value="Acyl-CoA dehydrogenase, mitochondrial"/>
    <property type="match status" value="1"/>
</dbReference>
<dbReference type="Gene3D" id="2.40.110.10">
    <property type="entry name" value="Butyryl-CoA Dehydrogenase, subunit A, domain 2"/>
    <property type="match status" value="1"/>
</dbReference>
<protein>
    <recommendedName>
        <fullName evidence="9">Acyl-CoA dehydrogenase/oxidase C-terminal domain-containing protein</fullName>
    </recommendedName>
</protein>
<keyword evidence="5" id="KW-0560">Oxidoreductase</keyword>